<dbReference type="EMBL" id="UGRU01000001">
    <property type="protein sequence ID" value="SUA42166.1"/>
    <property type="molecule type" value="Genomic_DNA"/>
</dbReference>
<dbReference type="GO" id="GO:0016020">
    <property type="term" value="C:membrane"/>
    <property type="evidence" value="ECO:0007669"/>
    <property type="project" value="UniProtKB-SubCell"/>
</dbReference>
<feature type="transmembrane region" description="Helical" evidence="6">
    <location>
        <begin position="165"/>
        <end position="181"/>
    </location>
</feature>
<reference evidence="8 9" key="1">
    <citation type="submission" date="2018-06" db="EMBL/GenBank/DDBJ databases">
        <authorList>
            <consortium name="Pathogen Informatics"/>
            <person name="Doyle S."/>
        </authorList>
    </citation>
    <scope>NUCLEOTIDE SEQUENCE [LARGE SCALE GENOMIC DNA]</scope>
    <source>
        <strain evidence="8 9">NCTC13184</strain>
    </source>
</reference>
<evidence type="ECO:0000256" key="6">
    <source>
        <dbReference type="SAM" id="Phobius"/>
    </source>
</evidence>
<dbReference type="Pfam" id="PF01694">
    <property type="entry name" value="Rhomboid"/>
    <property type="match status" value="1"/>
</dbReference>
<evidence type="ECO:0000259" key="7">
    <source>
        <dbReference type="Pfam" id="PF01694"/>
    </source>
</evidence>
<dbReference type="PANTHER" id="PTHR43066">
    <property type="entry name" value="RHOMBOID-RELATED PROTEIN"/>
    <property type="match status" value="1"/>
</dbReference>
<gene>
    <name evidence="8" type="ORF">NCTC13184_01518</name>
</gene>
<evidence type="ECO:0000256" key="2">
    <source>
        <dbReference type="ARBA" id="ARBA00022692"/>
    </source>
</evidence>
<dbReference type="AlphaFoldDB" id="A0A378WLM9"/>
<feature type="compositionally biased region" description="Low complexity" evidence="5">
    <location>
        <begin position="24"/>
        <end position="33"/>
    </location>
</feature>
<feature type="compositionally biased region" description="Pro residues" evidence="5">
    <location>
        <begin position="34"/>
        <end position="46"/>
    </location>
</feature>
<name>A0A378WLM9_9NOCA</name>
<keyword evidence="3 6" id="KW-1133">Transmembrane helix</keyword>
<proteinExistence type="predicted"/>
<dbReference type="SUPFAM" id="SSF144091">
    <property type="entry name" value="Rhomboid-like"/>
    <property type="match status" value="1"/>
</dbReference>
<keyword evidence="2 6" id="KW-0812">Transmembrane</keyword>
<feature type="transmembrane region" description="Helical" evidence="6">
    <location>
        <begin position="61"/>
        <end position="79"/>
    </location>
</feature>
<evidence type="ECO:0000313" key="9">
    <source>
        <dbReference type="Proteomes" id="UP000255082"/>
    </source>
</evidence>
<dbReference type="InterPro" id="IPR022764">
    <property type="entry name" value="Peptidase_S54_rhomboid_dom"/>
</dbReference>
<dbReference type="Gene3D" id="1.20.1540.10">
    <property type="entry name" value="Rhomboid-like"/>
    <property type="match status" value="1"/>
</dbReference>
<accession>A0A378WLM9</accession>
<evidence type="ECO:0000256" key="1">
    <source>
        <dbReference type="ARBA" id="ARBA00004141"/>
    </source>
</evidence>
<evidence type="ECO:0000256" key="4">
    <source>
        <dbReference type="ARBA" id="ARBA00023136"/>
    </source>
</evidence>
<feature type="region of interest" description="Disordered" evidence="5">
    <location>
        <begin position="1"/>
        <end position="50"/>
    </location>
</feature>
<dbReference type="Proteomes" id="UP000255082">
    <property type="component" value="Unassembled WGS sequence"/>
</dbReference>
<feature type="transmembrane region" description="Helical" evidence="6">
    <location>
        <begin position="193"/>
        <end position="211"/>
    </location>
</feature>
<evidence type="ECO:0000256" key="5">
    <source>
        <dbReference type="SAM" id="MobiDB-lite"/>
    </source>
</evidence>
<organism evidence="8 9">
    <name type="scientific">Nocardia africana</name>
    <dbReference type="NCBI Taxonomy" id="134964"/>
    <lineage>
        <taxon>Bacteria</taxon>
        <taxon>Bacillati</taxon>
        <taxon>Actinomycetota</taxon>
        <taxon>Actinomycetes</taxon>
        <taxon>Mycobacteriales</taxon>
        <taxon>Nocardiaceae</taxon>
        <taxon>Nocardia</taxon>
    </lineage>
</organism>
<evidence type="ECO:0000256" key="3">
    <source>
        <dbReference type="ARBA" id="ARBA00022989"/>
    </source>
</evidence>
<keyword evidence="4 6" id="KW-0472">Membrane</keyword>
<comment type="subcellular location">
    <subcellularLocation>
        <location evidence="1">Membrane</location>
        <topology evidence="1">Multi-pass membrane protein</topology>
    </subcellularLocation>
</comment>
<protein>
    <submittedName>
        <fullName evidence="8">Rhomboid family</fullName>
    </submittedName>
</protein>
<dbReference type="GO" id="GO:0004252">
    <property type="term" value="F:serine-type endopeptidase activity"/>
    <property type="evidence" value="ECO:0007669"/>
    <property type="project" value="InterPro"/>
</dbReference>
<feature type="transmembrane region" description="Helical" evidence="6">
    <location>
        <begin position="217"/>
        <end position="236"/>
    </location>
</feature>
<evidence type="ECO:0000313" key="8">
    <source>
        <dbReference type="EMBL" id="SUA42166.1"/>
    </source>
</evidence>
<dbReference type="InterPro" id="IPR035952">
    <property type="entry name" value="Rhomboid-like_sf"/>
</dbReference>
<feature type="transmembrane region" description="Helical" evidence="6">
    <location>
        <begin position="116"/>
        <end position="135"/>
    </location>
</feature>
<sequence length="256" mass="26458">MAEQMGPSFDPDRIAALRAELQKSAGSPAGAAPPGSPFPSPRPAPAAPASESGRTAALKLLWQRAIAMTLGFVALLYAVEGVDTVSHHDLDGAGVRPRTAEGLEGIVFAPVLHANWAHLVGNTLPVIVLGLLTLLTGIGRGLAATAIVWVVAGVGTWLTGASGSVHIGASVLVFGWLTYLISRGLFTRHLWQILVGVVVGLLYGSILWGVLPGQAGISWQGHLFGALGGLLAGWVLSSNERRHRRGESAGRPASSG</sequence>
<feature type="transmembrane region" description="Helical" evidence="6">
    <location>
        <begin position="142"/>
        <end position="159"/>
    </location>
</feature>
<feature type="domain" description="Peptidase S54 rhomboid" evidence="7">
    <location>
        <begin position="106"/>
        <end position="238"/>
    </location>
</feature>